<gene>
    <name evidence="1" type="ORF">FF38_08184</name>
</gene>
<accession>A0A0L0C363</accession>
<keyword evidence="2" id="KW-1185">Reference proteome</keyword>
<dbReference type="EMBL" id="JRES01001065">
    <property type="protein sequence ID" value="KNC25849.1"/>
    <property type="molecule type" value="Genomic_DNA"/>
</dbReference>
<dbReference type="AlphaFoldDB" id="A0A0L0C363"/>
<protein>
    <submittedName>
        <fullName evidence="1">Uncharacterized protein</fullName>
    </submittedName>
</protein>
<comment type="caution">
    <text evidence="1">The sequence shown here is derived from an EMBL/GenBank/DDBJ whole genome shotgun (WGS) entry which is preliminary data.</text>
</comment>
<sequence length="202" mass="22744">MKVFTGQLVNGSLGEINILYIPEDDHPYDAMKDCIVLTSSSLRSHISEMALLFRQQIDNLETYLVVRNIEKNESGSLSYELIYVTKDVGISKVNCTQQLPRQLVANLNQLTTQDKSCKQLATHITGLSSAWFDPMPNHSEMKPTIHLTSPVYIYSLQTGGISSTSLPRDCNNTKVEISPRYGWDVSTLYYPYYILLLMGILG</sequence>
<evidence type="ECO:0000313" key="1">
    <source>
        <dbReference type="EMBL" id="KNC25849.1"/>
    </source>
</evidence>
<proteinExistence type="predicted"/>
<dbReference type="Proteomes" id="UP000037069">
    <property type="component" value="Unassembled WGS sequence"/>
</dbReference>
<name>A0A0L0C363_LUCCU</name>
<reference evidence="1 2" key="1">
    <citation type="journal article" date="2015" name="Nat. Commun.">
        <title>Lucilia cuprina genome unlocks parasitic fly biology to underpin future interventions.</title>
        <authorList>
            <person name="Anstead C.A."/>
            <person name="Korhonen P.K."/>
            <person name="Young N.D."/>
            <person name="Hall R.S."/>
            <person name="Jex A.R."/>
            <person name="Murali S.C."/>
            <person name="Hughes D.S."/>
            <person name="Lee S.F."/>
            <person name="Perry T."/>
            <person name="Stroehlein A.J."/>
            <person name="Ansell B.R."/>
            <person name="Breugelmans B."/>
            <person name="Hofmann A."/>
            <person name="Qu J."/>
            <person name="Dugan S."/>
            <person name="Lee S.L."/>
            <person name="Chao H."/>
            <person name="Dinh H."/>
            <person name="Han Y."/>
            <person name="Doddapaneni H.V."/>
            <person name="Worley K.C."/>
            <person name="Muzny D.M."/>
            <person name="Ioannidis P."/>
            <person name="Waterhouse R.M."/>
            <person name="Zdobnov E.M."/>
            <person name="James P.J."/>
            <person name="Bagnall N.H."/>
            <person name="Kotze A.C."/>
            <person name="Gibbs R.A."/>
            <person name="Richards S."/>
            <person name="Batterham P."/>
            <person name="Gasser R.B."/>
        </authorList>
    </citation>
    <scope>NUCLEOTIDE SEQUENCE [LARGE SCALE GENOMIC DNA]</scope>
    <source>
        <strain evidence="1 2">LS</strain>
        <tissue evidence="1">Full body</tissue>
    </source>
</reference>
<organism evidence="1 2">
    <name type="scientific">Lucilia cuprina</name>
    <name type="common">Green bottle fly</name>
    <name type="synonym">Australian sheep blowfly</name>
    <dbReference type="NCBI Taxonomy" id="7375"/>
    <lineage>
        <taxon>Eukaryota</taxon>
        <taxon>Metazoa</taxon>
        <taxon>Ecdysozoa</taxon>
        <taxon>Arthropoda</taxon>
        <taxon>Hexapoda</taxon>
        <taxon>Insecta</taxon>
        <taxon>Pterygota</taxon>
        <taxon>Neoptera</taxon>
        <taxon>Endopterygota</taxon>
        <taxon>Diptera</taxon>
        <taxon>Brachycera</taxon>
        <taxon>Muscomorpha</taxon>
        <taxon>Oestroidea</taxon>
        <taxon>Calliphoridae</taxon>
        <taxon>Luciliinae</taxon>
        <taxon>Lucilia</taxon>
    </lineage>
</organism>
<evidence type="ECO:0000313" key="2">
    <source>
        <dbReference type="Proteomes" id="UP000037069"/>
    </source>
</evidence>